<evidence type="ECO:0000313" key="1">
    <source>
        <dbReference type="EMBL" id="MPC29122.1"/>
    </source>
</evidence>
<reference evidence="1 2" key="1">
    <citation type="submission" date="2019-05" db="EMBL/GenBank/DDBJ databases">
        <title>Another draft genome of Portunus trituberculatus and its Hox gene families provides insights of decapod evolution.</title>
        <authorList>
            <person name="Jeong J.-H."/>
            <person name="Song I."/>
            <person name="Kim S."/>
            <person name="Choi T."/>
            <person name="Kim D."/>
            <person name="Ryu S."/>
            <person name="Kim W."/>
        </authorList>
    </citation>
    <scope>NUCLEOTIDE SEQUENCE [LARGE SCALE GENOMIC DNA]</scope>
    <source>
        <tissue evidence="1">Muscle</tissue>
    </source>
</reference>
<organism evidence="1 2">
    <name type="scientific">Portunus trituberculatus</name>
    <name type="common">Swimming crab</name>
    <name type="synonym">Neptunus trituberculatus</name>
    <dbReference type="NCBI Taxonomy" id="210409"/>
    <lineage>
        <taxon>Eukaryota</taxon>
        <taxon>Metazoa</taxon>
        <taxon>Ecdysozoa</taxon>
        <taxon>Arthropoda</taxon>
        <taxon>Crustacea</taxon>
        <taxon>Multicrustacea</taxon>
        <taxon>Malacostraca</taxon>
        <taxon>Eumalacostraca</taxon>
        <taxon>Eucarida</taxon>
        <taxon>Decapoda</taxon>
        <taxon>Pleocyemata</taxon>
        <taxon>Brachyura</taxon>
        <taxon>Eubrachyura</taxon>
        <taxon>Portunoidea</taxon>
        <taxon>Portunidae</taxon>
        <taxon>Portuninae</taxon>
        <taxon>Portunus</taxon>
    </lineage>
</organism>
<sequence>MYDHRFVLKSLHLQVNEEPLIKAAEPHMEHRRVLAAIARRSGMDATKATAHLTPGLAAPHRRNDQWVTPAKHLPSPLGPGQGSLRRAAVQARPLLAPQGVWS</sequence>
<dbReference type="Proteomes" id="UP000324222">
    <property type="component" value="Unassembled WGS sequence"/>
</dbReference>
<protein>
    <submittedName>
        <fullName evidence="1">Uncharacterized protein</fullName>
    </submittedName>
</protein>
<evidence type="ECO:0000313" key="2">
    <source>
        <dbReference type="Proteomes" id="UP000324222"/>
    </source>
</evidence>
<keyword evidence="2" id="KW-1185">Reference proteome</keyword>
<gene>
    <name evidence="1" type="ORF">E2C01_022340</name>
</gene>
<dbReference type="AlphaFoldDB" id="A0A5B7E533"/>
<name>A0A5B7E533_PORTR</name>
<accession>A0A5B7E533</accession>
<comment type="caution">
    <text evidence="1">The sequence shown here is derived from an EMBL/GenBank/DDBJ whole genome shotgun (WGS) entry which is preliminary data.</text>
</comment>
<proteinExistence type="predicted"/>
<dbReference type="EMBL" id="VSRR010002019">
    <property type="protein sequence ID" value="MPC29122.1"/>
    <property type="molecule type" value="Genomic_DNA"/>
</dbReference>